<dbReference type="OrthoDB" id="9800454at2"/>
<dbReference type="GO" id="GO:0008168">
    <property type="term" value="F:methyltransferase activity"/>
    <property type="evidence" value="ECO:0007669"/>
    <property type="project" value="UniProtKB-KW"/>
</dbReference>
<name>L0A6C2_DEIPD</name>
<dbReference type="RefSeq" id="WP_015236863.1">
    <property type="nucleotide sequence ID" value="NC_019793.1"/>
</dbReference>
<dbReference type="EMBL" id="CP003382">
    <property type="protein sequence ID" value="AFZ68565.1"/>
    <property type="molecule type" value="Genomic_DNA"/>
</dbReference>
<accession>L0A6C2</accession>
<feature type="domain" description="Methyltransferase" evidence="4">
    <location>
        <begin position="65"/>
        <end position="157"/>
    </location>
</feature>
<evidence type="ECO:0000256" key="1">
    <source>
        <dbReference type="ARBA" id="ARBA00022603"/>
    </source>
</evidence>
<dbReference type="Pfam" id="PF13649">
    <property type="entry name" value="Methyltransf_25"/>
    <property type="match status" value="1"/>
</dbReference>
<protein>
    <submittedName>
        <fullName evidence="5">2-polyprenyl-3-methyl-5-hydroxy-6-metoxy-1, 4-benzoquinol methylase</fullName>
    </submittedName>
</protein>
<gene>
    <name evidence="5" type="ordered locus">Deipe_3119</name>
</gene>
<dbReference type="GO" id="GO:0032259">
    <property type="term" value="P:methylation"/>
    <property type="evidence" value="ECO:0007669"/>
    <property type="project" value="UniProtKB-KW"/>
</dbReference>
<dbReference type="SUPFAM" id="SSF53335">
    <property type="entry name" value="S-adenosyl-L-methionine-dependent methyltransferases"/>
    <property type="match status" value="1"/>
</dbReference>
<keyword evidence="2" id="KW-0808">Transferase</keyword>
<dbReference type="InterPro" id="IPR029063">
    <property type="entry name" value="SAM-dependent_MTases_sf"/>
</dbReference>
<dbReference type="PANTHER" id="PTHR43464:SF19">
    <property type="entry name" value="UBIQUINONE BIOSYNTHESIS O-METHYLTRANSFERASE, MITOCHONDRIAL"/>
    <property type="match status" value="1"/>
</dbReference>
<dbReference type="eggNOG" id="COG2226">
    <property type="taxonomic scope" value="Bacteria"/>
</dbReference>
<dbReference type="NCBIfam" id="NF004851">
    <property type="entry name" value="PRK06202.1"/>
    <property type="match status" value="1"/>
</dbReference>
<dbReference type="CDD" id="cd02440">
    <property type="entry name" value="AdoMet_MTases"/>
    <property type="match status" value="1"/>
</dbReference>
<dbReference type="InterPro" id="IPR041698">
    <property type="entry name" value="Methyltransf_25"/>
</dbReference>
<keyword evidence="3" id="KW-0949">S-adenosyl-L-methionine</keyword>
<dbReference type="PANTHER" id="PTHR43464">
    <property type="entry name" value="METHYLTRANSFERASE"/>
    <property type="match status" value="1"/>
</dbReference>
<keyword evidence="1 5" id="KW-0489">Methyltransferase</keyword>
<dbReference type="KEGG" id="dpd:Deipe_3119"/>
<keyword evidence="6" id="KW-1185">Reference proteome</keyword>
<evidence type="ECO:0000313" key="5">
    <source>
        <dbReference type="EMBL" id="AFZ68565.1"/>
    </source>
</evidence>
<evidence type="ECO:0000259" key="4">
    <source>
        <dbReference type="Pfam" id="PF13649"/>
    </source>
</evidence>
<dbReference type="Gene3D" id="3.40.50.150">
    <property type="entry name" value="Vaccinia Virus protein VP39"/>
    <property type="match status" value="1"/>
</dbReference>
<organism evidence="5 6">
    <name type="scientific">Deinococcus peraridilitoris (strain DSM 19664 / LMG 22246 / CIP 109416 / KR-200)</name>
    <dbReference type="NCBI Taxonomy" id="937777"/>
    <lineage>
        <taxon>Bacteria</taxon>
        <taxon>Thermotogati</taxon>
        <taxon>Deinococcota</taxon>
        <taxon>Deinococci</taxon>
        <taxon>Deinococcales</taxon>
        <taxon>Deinococcaceae</taxon>
        <taxon>Deinococcus</taxon>
    </lineage>
</organism>
<dbReference type="HOGENOM" id="CLU_078235_1_0_0"/>
<dbReference type="PATRIC" id="fig|937777.3.peg.3131"/>
<dbReference type="AlphaFoldDB" id="L0A6C2"/>
<dbReference type="Proteomes" id="UP000010467">
    <property type="component" value="Chromosome"/>
</dbReference>
<evidence type="ECO:0000256" key="2">
    <source>
        <dbReference type="ARBA" id="ARBA00022679"/>
    </source>
</evidence>
<dbReference type="STRING" id="937777.Deipe_3119"/>
<evidence type="ECO:0000313" key="6">
    <source>
        <dbReference type="Proteomes" id="UP000010467"/>
    </source>
</evidence>
<proteinExistence type="predicted"/>
<evidence type="ECO:0000256" key="3">
    <source>
        <dbReference type="ARBA" id="ARBA00022691"/>
    </source>
</evidence>
<sequence>MRLPDLRRRAHEARELMDHALCDEQALHNTYAQFPIVNTLVSCWRRVYLEEVRPLLSASVPRSLLDIGCGGGDLAVQLARWANRDGFRLHVTGIDTDPRAIAFARLHASAFGVQYRCVSSARLLSEGERFDVVISNHVLHHLSTEEVPALLRESAALARLKVLHNDIERHALAYAFFAVFTWPFFRRSFIRADGLTSIRRSYTRSELQRMVPPGWRARRLFPFRNLLVYARPD</sequence>
<reference evidence="6" key="1">
    <citation type="submission" date="2012-03" db="EMBL/GenBank/DDBJ databases">
        <title>Complete sequence of chromosome of Deinococcus peraridilitoris DSM 19664.</title>
        <authorList>
            <person name="Lucas S."/>
            <person name="Copeland A."/>
            <person name="Lapidus A."/>
            <person name="Glavina del Rio T."/>
            <person name="Dalin E."/>
            <person name="Tice H."/>
            <person name="Bruce D."/>
            <person name="Goodwin L."/>
            <person name="Pitluck S."/>
            <person name="Peters L."/>
            <person name="Mikhailova N."/>
            <person name="Lu M."/>
            <person name="Kyrpides N."/>
            <person name="Mavromatis K."/>
            <person name="Ivanova N."/>
            <person name="Brettin T."/>
            <person name="Detter J.C."/>
            <person name="Han C."/>
            <person name="Larimer F."/>
            <person name="Land M."/>
            <person name="Hauser L."/>
            <person name="Markowitz V."/>
            <person name="Cheng J.-F."/>
            <person name="Hugenholtz P."/>
            <person name="Woyke T."/>
            <person name="Wu D."/>
            <person name="Pukall R."/>
            <person name="Steenblock K."/>
            <person name="Brambilla E."/>
            <person name="Klenk H.-P."/>
            <person name="Eisen J.A."/>
        </authorList>
    </citation>
    <scope>NUCLEOTIDE SEQUENCE [LARGE SCALE GENOMIC DNA]</scope>
    <source>
        <strain evidence="6">DSM 19664 / LMG 22246 / CIP 109416 / KR-200</strain>
    </source>
</reference>